<evidence type="ECO:0000313" key="4">
    <source>
        <dbReference type="Proteomes" id="UP000005240"/>
    </source>
</evidence>
<evidence type="ECO:0000256" key="1">
    <source>
        <dbReference type="SAM" id="SignalP"/>
    </source>
</evidence>
<feature type="signal peptide" evidence="1">
    <location>
        <begin position="1"/>
        <end position="24"/>
    </location>
</feature>
<name>A0A180H079_PUCT1</name>
<evidence type="ECO:0008006" key="5">
    <source>
        <dbReference type="Google" id="ProtNLM"/>
    </source>
</evidence>
<feature type="chain" id="PRO_5008110501" description="Secreted protein" evidence="1">
    <location>
        <begin position="25"/>
        <end position="125"/>
    </location>
</feature>
<protein>
    <recommendedName>
        <fullName evidence="5">Secreted protein</fullName>
    </recommendedName>
</protein>
<organism evidence="2">
    <name type="scientific">Puccinia triticina (isolate 1-1 / race 1 (BBBD))</name>
    <name type="common">Brown leaf rust fungus</name>
    <dbReference type="NCBI Taxonomy" id="630390"/>
    <lineage>
        <taxon>Eukaryota</taxon>
        <taxon>Fungi</taxon>
        <taxon>Dikarya</taxon>
        <taxon>Basidiomycota</taxon>
        <taxon>Pucciniomycotina</taxon>
        <taxon>Pucciniomycetes</taxon>
        <taxon>Pucciniales</taxon>
        <taxon>Pucciniaceae</taxon>
        <taxon>Puccinia</taxon>
    </lineage>
</organism>
<reference evidence="2" key="2">
    <citation type="submission" date="2016-05" db="EMBL/GenBank/DDBJ databases">
        <title>Comparative analysis highlights variable genome content of wheat rusts and divergence of the mating loci.</title>
        <authorList>
            <person name="Cuomo C.A."/>
            <person name="Bakkeren G."/>
            <person name="Szabo L."/>
            <person name="Khalil H."/>
            <person name="Joly D."/>
            <person name="Goldberg J."/>
            <person name="Young S."/>
            <person name="Zeng Q."/>
            <person name="Fellers J."/>
        </authorList>
    </citation>
    <scope>NUCLEOTIDE SEQUENCE [LARGE SCALE GENOMIC DNA]</scope>
    <source>
        <strain evidence="2">1-1 BBBD Race 1</strain>
    </source>
</reference>
<evidence type="ECO:0000313" key="3">
    <source>
        <dbReference type="EnsemblFungi" id="PTTG_25677-t43_1-p1"/>
    </source>
</evidence>
<sequence length="125" mass="14322">MKSAIAMPLSTILLLFTIPDRNGAKRPDPKIEKPFLNFMPGDYYWVCPWYLSQMLCLHPITSKRSVPHDFRENQGLEHNPLFFCRRGYMGLCCGMPIEKENQLGSCMPANLTQPLPWEHLPKGGT</sequence>
<reference evidence="3" key="4">
    <citation type="submission" date="2025-05" db="UniProtKB">
        <authorList>
            <consortium name="EnsemblFungi"/>
        </authorList>
    </citation>
    <scope>IDENTIFICATION</scope>
    <source>
        <strain evidence="3">isolate 1-1 / race 1 (BBBD)</strain>
    </source>
</reference>
<evidence type="ECO:0000313" key="2">
    <source>
        <dbReference type="EMBL" id="OAV98485.1"/>
    </source>
</evidence>
<reference evidence="3 4" key="3">
    <citation type="journal article" date="2017" name="G3 (Bethesda)">
        <title>Comparative analysis highlights variable genome content of wheat rusts and divergence of the mating loci.</title>
        <authorList>
            <person name="Cuomo C.A."/>
            <person name="Bakkeren G."/>
            <person name="Khalil H.B."/>
            <person name="Panwar V."/>
            <person name="Joly D."/>
            <person name="Linning R."/>
            <person name="Sakthikumar S."/>
            <person name="Song X."/>
            <person name="Adiconis X."/>
            <person name="Fan L."/>
            <person name="Goldberg J.M."/>
            <person name="Levin J.Z."/>
            <person name="Young S."/>
            <person name="Zeng Q."/>
            <person name="Anikster Y."/>
            <person name="Bruce M."/>
            <person name="Wang M."/>
            <person name="Yin C."/>
            <person name="McCallum B."/>
            <person name="Szabo L.J."/>
            <person name="Hulbert S."/>
            <person name="Chen X."/>
            <person name="Fellers J.P."/>
        </authorList>
    </citation>
    <scope>NUCLEOTIDE SEQUENCE</scope>
    <source>
        <strain evidence="3">isolate 1-1 / race 1 (BBBD)</strain>
        <strain evidence="4">Isolate 1-1 / race 1 (BBBD)</strain>
    </source>
</reference>
<dbReference type="VEuPathDB" id="FungiDB:PTTG_25677"/>
<reference evidence="2" key="1">
    <citation type="submission" date="2009-11" db="EMBL/GenBank/DDBJ databases">
        <authorList>
            <consortium name="The Broad Institute Genome Sequencing Platform"/>
            <person name="Ward D."/>
            <person name="Feldgarden M."/>
            <person name="Earl A."/>
            <person name="Young S.K."/>
            <person name="Zeng Q."/>
            <person name="Koehrsen M."/>
            <person name="Alvarado L."/>
            <person name="Berlin A."/>
            <person name="Bochicchio J."/>
            <person name="Borenstein D."/>
            <person name="Chapman S.B."/>
            <person name="Chen Z."/>
            <person name="Engels R."/>
            <person name="Freedman E."/>
            <person name="Gellesch M."/>
            <person name="Goldberg J."/>
            <person name="Griggs A."/>
            <person name="Gujja S."/>
            <person name="Heilman E."/>
            <person name="Heiman D."/>
            <person name="Hepburn T."/>
            <person name="Howarth C."/>
            <person name="Jen D."/>
            <person name="Larson L."/>
            <person name="Lewis B."/>
            <person name="Mehta T."/>
            <person name="Park D."/>
            <person name="Pearson M."/>
            <person name="Roberts A."/>
            <person name="Saif S."/>
            <person name="Shea T."/>
            <person name="Shenoy N."/>
            <person name="Sisk P."/>
            <person name="Stolte C."/>
            <person name="Sykes S."/>
            <person name="Thomson T."/>
            <person name="Walk T."/>
            <person name="White J."/>
            <person name="Yandava C."/>
            <person name="Izard J."/>
            <person name="Baranova O.V."/>
            <person name="Blanton J.M."/>
            <person name="Tanner A.C."/>
            <person name="Dewhirst F.E."/>
            <person name="Haas B."/>
            <person name="Nusbaum C."/>
            <person name="Birren B."/>
        </authorList>
    </citation>
    <scope>NUCLEOTIDE SEQUENCE [LARGE SCALE GENOMIC DNA]</scope>
    <source>
        <strain evidence="2">1-1 BBBD Race 1</strain>
    </source>
</reference>
<keyword evidence="1" id="KW-0732">Signal</keyword>
<dbReference type="EnsemblFungi" id="PTTG_25677-t43_1">
    <property type="protein sequence ID" value="PTTG_25677-t43_1-p1"/>
    <property type="gene ID" value="PTTG_25677"/>
</dbReference>
<accession>A0A180H079</accession>
<proteinExistence type="predicted"/>
<keyword evidence="4" id="KW-1185">Reference proteome</keyword>
<gene>
    <name evidence="2" type="ORF">PTTG_25677</name>
</gene>
<dbReference type="AlphaFoldDB" id="A0A180H079"/>
<dbReference type="EMBL" id="ADAS02000007">
    <property type="protein sequence ID" value="OAV98485.1"/>
    <property type="molecule type" value="Genomic_DNA"/>
</dbReference>
<dbReference type="Proteomes" id="UP000005240">
    <property type="component" value="Unassembled WGS sequence"/>
</dbReference>